<evidence type="ECO:0000256" key="3">
    <source>
        <dbReference type="ARBA" id="ARBA00022801"/>
    </source>
</evidence>
<proteinExistence type="inferred from homology"/>
<comment type="function">
    <text evidence="6">3'-to-5' exoribonuclease specific for small oligoribonucleotides.</text>
</comment>
<dbReference type="OrthoDB" id="9801329at2"/>
<dbReference type="GO" id="GO:0000175">
    <property type="term" value="F:3'-5'-RNA exonuclease activity"/>
    <property type="evidence" value="ECO:0007669"/>
    <property type="project" value="InterPro"/>
</dbReference>
<evidence type="ECO:0000313" key="8">
    <source>
        <dbReference type="EMBL" id="PRP97559.1"/>
    </source>
</evidence>
<dbReference type="HAMAP" id="MF_00045">
    <property type="entry name" value="Oligoribonuclease"/>
    <property type="match status" value="1"/>
</dbReference>
<dbReference type="Pfam" id="PF00929">
    <property type="entry name" value="RNase_T"/>
    <property type="match status" value="1"/>
</dbReference>
<dbReference type="Proteomes" id="UP000237968">
    <property type="component" value="Unassembled WGS sequence"/>
</dbReference>
<dbReference type="PANTHER" id="PTHR11046">
    <property type="entry name" value="OLIGORIBONUCLEASE, MITOCHONDRIAL"/>
    <property type="match status" value="1"/>
</dbReference>
<sequence>MADAHPPLIWLDMEMTGLDPDTDLVLEVATLITNAELEIIAEGPDIVVHQPDEVLDAMGEWCREHHGASGLTEACRKSTVTVAEAERQTLAFVEAHCAPGLSPLCGNTIGQDRRFLVRHMPTLNAFLHYRSVDVTTIKELCDRWYPQLPGSPKTEAHRALDDIRESLAELRYYREHIFVPGTAAPTRSE</sequence>
<evidence type="ECO:0000259" key="7">
    <source>
        <dbReference type="SMART" id="SM00479"/>
    </source>
</evidence>
<dbReference type="FunFam" id="3.30.420.10:FF:000003">
    <property type="entry name" value="Oligoribonuclease"/>
    <property type="match status" value="1"/>
</dbReference>
<evidence type="ECO:0000313" key="9">
    <source>
        <dbReference type="Proteomes" id="UP000237968"/>
    </source>
</evidence>
<organism evidence="8 9">
    <name type="scientific">Enhygromyxa salina</name>
    <dbReference type="NCBI Taxonomy" id="215803"/>
    <lineage>
        <taxon>Bacteria</taxon>
        <taxon>Pseudomonadati</taxon>
        <taxon>Myxococcota</taxon>
        <taxon>Polyangia</taxon>
        <taxon>Nannocystales</taxon>
        <taxon>Nannocystaceae</taxon>
        <taxon>Enhygromyxa</taxon>
    </lineage>
</organism>
<dbReference type="EMBL" id="PVNK01000152">
    <property type="protein sequence ID" value="PRP97559.1"/>
    <property type="molecule type" value="Genomic_DNA"/>
</dbReference>
<dbReference type="InterPro" id="IPR013520">
    <property type="entry name" value="Ribonucl_H"/>
</dbReference>
<dbReference type="CDD" id="cd06135">
    <property type="entry name" value="Orn"/>
    <property type="match status" value="1"/>
</dbReference>
<name>A0A2S9XXG1_9BACT</name>
<accession>A0A2S9XXG1</accession>
<dbReference type="GO" id="GO:0003676">
    <property type="term" value="F:nucleic acid binding"/>
    <property type="evidence" value="ECO:0007669"/>
    <property type="project" value="InterPro"/>
</dbReference>
<dbReference type="GO" id="GO:0006259">
    <property type="term" value="P:DNA metabolic process"/>
    <property type="evidence" value="ECO:0007669"/>
    <property type="project" value="UniProtKB-ARBA"/>
</dbReference>
<comment type="caution">
    <text evidence="8">The sequence shown here is derived from an EMBL/GenBank/DDBJ whole genome shotgun (WGS) entry which is preliminary data.</text>
</comment>
<evidence type="ECO:0000256" key="5">
    <source>
        <dbReference type="ARBA" id="ARBA00070964"/>
    </source>
</evidence>
<dbReference type="InterPro" id="IPR022894">
    <property type="entry name" value="Oligoribonuclease"/>
</dbReference>
<comment type="subcellular location">
    <subcellularLocation>
        <location evidence="6">Cytoplasm</location>
    </subcellularLocation>
</comment>
<feature type="domain" description="Exonuclease" evidence="7">
    <location>
        <begin position="7"/>
        <end position="179"/>
    </location>
</feature>
<evidence type="ECO:0000256" key="2">
    <source>
        <dbReference type="ARBA" id="ARBA00022722"/>
    </source>
</evidence>
<dbReference type="AlphaFoldDB" id="A0A2S9XXG1"/>
<comment type="similarity">
    <text evidence="1 6">Belongs to the oligoribonuclease family.</text>
</comment>
<dbReference type="RefSeq" id="WP_106392609.1">
    <property type="nucleotide sequence ID" value="NZ_PVNK01000152.1"/>
</dbReference>
<dbReference type="InterPro" id="IPR036397">
    <property type="entry name" value="RNaseH_sf"/>
</dbReference>
<dbReference type="SUPFAM" id="SSF53098">
    <property type="entry name" value="Ribonuclease H-like"/>
    <property type="match status" value="1"/>
</dbReference>
<keyword evidence="9" id="KW-1185">Reference proteome</keyword>
<keyword evidence="3 6" id="KW-0378">Hydrolase</keyword>
<reference evidence="8 9" key="1">
    <citation type="submission" date="2018-03" db="EMBL/GenBank/DDBJ databases">
        <title>Draft Genome Sequences of the Obligatory Marine Myxobacteria Enhygromyxa salina SWB005.</title>
        <authorList>
            <person name="Poehlein A."/>
            <person name="Moghaddam J.A."/>
            <person name="Harms H."/>
            <person name="Alanjari M."/>
            <person name="Koenig G.M."/>
            <person name="Daniel R."/>
            <person name="Schaeberle T.F."/>
        </authorList>
    </citation>
    <scope>NUCLEOTIDE SEQUENCE [LARGE SCALE GENOMIC DNA]</scope>
    <source>
        <strain evidence="8 9">SWB005</strain>
    </source>
</reference>
<gene>
    <name evidence="6 8" type="primary">orn</name>
    <name evidence="8" type="ORF">ENSA5_32520</name>
</gene>
<keyword evidence="6" id="KW-0963">Cytoplasm</keyword>
<evidence type="ECO:0000256" key="6">
    <source>
        <dbReference type="HAMAP-Rule" id="MF_00045"/>
    </source>
</evidence>
<evidence type="ECO:0000256" key="4">
    <source>
        <dbReference type="ARBA" id="ARBA00022839"/>
    </source>
</evidence>
<evidence type="ECO:0000256" key="1">
    <source>
        <dbReference type="ARBA" id="ARBA00009921"/>
    </source>
</evidence>
<dbReference type="GO" id="GO:0005737">
    <property type="term" value="C:cytoplasm"/>
    <property type="evidence" value="ECO:0007669"/>
    <property type="project" value="UniProtKB-SubCell"/>
</dbReference>
<dbReference type="NCBIfam" id="NF003765">
    <property type="entry name" value="PRK05359.1"/>
    <property type="match status" value="1"/>
</dbReference>
<protein>
    <recommendedName>
        <fullName evidence="5 6">Oligoribonuclease</fullName>
        <ecNumber evidence="6">3.1.-.-</ecNumber>
    </recommendedName>
</protein>
<dbReference type="Gene3D" id="3.30.420.10">
    <property type="entry name" value="Ribonuclease H-like superfamily/Ribonuclease H"/>
    <property type="match status" value="1"/>
</dbReference>
<dbReference type="SMART" id="SM00479">
    <property type="entry name" value="EXOIII"/>
    <property type="match status" value="1"/>
</dbReference>
<feature type="active site" evidence="6">
    <location>
        <position position="129"/>
    </location>
</feature>
<dbReference type="PANTHER" id="PTHR11046:SF0">
    <property type="entry name" value="OLIGORIBONUCLEASE, MITOCHONDRIAL"/>
    <property type="match status" value="1"/>
</dbReference>
<dbReference type="EC" id="3.1.-.-" evidence="6"/>
<dbReference type="InterPro" id="IPR012337">
    <property type="entry name" value="RNaseH-like_sf"/>
</dbReference>
<keyword evidence="2 6" id="KW-0540">Nuclease</keyword>
<keyword evidence="4 6" id="KW-0269">Exonuclease</keyword>